<keyword evidence="10" id="KW-1185">Reference proteome</keyword>
<reference evidence="9 10" key="1">
    <citation type="submission" date="2019-02" db="EMBL/GenBank/DDBJ databases">
        <title>Deep-cultivation of Planctomycetes and their phenomic and genomic characterization uncovers novel biology.</title>
        <authorList>
            <person name="Wiegand S."/>
            <person name="Jogler M."/>
            <person name="Boedeker C."/>
            <person name="Pinto D."/>
            <person name="Vollmers J."/>
            <person name="Rivas-Marin E."/>
            <person name="Kohn T."/>
            <person name="Peeters S.H."/>
            <person name="Heuer A."/>
            <person name="Rast P."/>
            <person name="Oberbeckmann S."/>
            <person name="Bunk B."/>
            <person name="Jeske O."/>
            <person name="Meyerdierks A."/>
            <person name="Storesund J.E."/>
            <person name="Kallscheuer N."/>
            <person name="Luecker S."/>
            <person name="Lage O.M."/>
            <person name="Pohl T."/>
            <person name="Merkel B.J."/>
            <person name="Hornburger P."/>
            <person name="Mueller R.-W."/>
            <person name="Bruemmer F."/>
            <person name="Labrenz M."/>
            <person name="Spormann A.M."/>
            <person name="Op Den Camp H."/>
            <person name="Overmann J."/>
            <person name="Amann R."/>
            <person name="Jetten M.S.M."/>
            <person name="Mascher T."/>
            <person name="Medema M.H."/>
            <person name="Devos D.P."/>
            <person name="Kaster A.-K."/>
            <person name="Ovreas L."/>
            <person name="Rohde M."/>
            <person name="Galperin M.Y."/>
            <person name="Jogler C."/>
        </authorList>
    </citation>
    <scope>NUCLEOTIDE SEQUENCE [LARGE SCALE GENOMIC DNA]</scope>
    <source>
        <strain evidence="9 10">Poly51</strain>
    </source>
</reference>
<proteinExistence type="predicted"/>
<feature type="region of interest" description="Disordered" evidence="6">
    <location>
        <begin position="1"/>
        <end position="27"/>
    </location>
</feature>
<dbReference type="EMBL" id="SJPW01000006">
    <property type="protein sequence ID" value="TWU48731.1"/>
    <property type="molecule type" value="Genomic_DNA"/>
</dbReference>
<dbReference type="AlphaFoldDB" id="A0A5C6EM75"/>
<feature type="transmembrane region" description="Helical" evidence="7">
    <location>
        <begin position="108"/>
        <end position="127"/>
    </location>
</feature>
<protein>
    <submittedName>
        <fullName evidence="9">RDD family protein</fullName>
    </submittedName>
</protein>
<keyword evidence="3 7" id="KW-0812">Transmembrane</keyword>
<gene>
    <name evidence="9" type="ORF">Poly51_46330</name>
</gene>
<dbReference type="PANTHER" id="PTHR36115:SF4">
    <property type="entry name" value="MEMBRANE PROTEIN"/>
    <property type="match status" value="1"/>
</dbReference>
<evidence type="ECO:0000313" key="9">
    <source>
        <dbReference type="EMBL" id="TWU48731.1"/>
    </source>
</evidence>
<sequence length="206" mass="21391">MFDELTDGDLQPVRAVPQPGRSAPTGGMSAAGGKLLNQYGSTTDRSAAVLLGANPNFSIASVGKRISGSLLDGVFSMVGMALGFGLMLAVYAVSGVDEEQAGEFSDPGFWAFMVGAIIPPIINAVLVSMSGQTLGKKLVGTVIVNEATGAPVGFTQGILQRTFVFGIFTGLPLIGIFVALADVVYLFIGDHQTLHDKYAKTYVVNA</sequence>
<comment type="subcellular location">
    <subcellularLocation>
        <location evidence="1">Cell membrane</location>
        <topology evidence="1">Multi-pass membrane protein</topology>
    </subcellularLocation>
</comment>
<keyword evidence="2" id="KW-1003">Cell membrane</keyword>
<dbReference type="Pfam" id="PF06271">
    <property type="entry name" value="RDD"/>
    <property type="match status" value="1"/>
</dbReference>
<organism evidence="9 10">
    <name type="scientific">Rubripirellula tenax</name>
    <dbReference type="NCBI Taxonomy" id="2528015"/>
    <lineage>
        <taxon>Bacteria</taxon>
        <taxon>Pseudomonadati</taxon>
        <taxon>Planctomycetota</taxon>
        <taxon>Planctomycetia</taxon>
        <taxon>Pirellulales</taxon>
        <taxon>Pirellulaceae</taxon>
        <taxon>Rubripirellula</taxon>
    </lineage>
</organism>
<name>A0A5C6EM75_9BACT</name>
<feature type="domain" description="RDD" evidence="8">
    <location>
        <begin position="60"/>
        <end position="200"/>
    </location>
</feature>
<dbReference type="Proteomes" id="UP000318288">
    <property type="component" value="Unassembled WGS sequence"/>
</dbReference>
<keyword evidence="4 7" id="KW-1133">Transmembrane helix</keyword>
<evidence type="ECO:0000313" key="10">
    <source>
        <dbReference type="Proteomes" id="UP000318288"/>
    </source>
</evidence>
<keyword evidence="5 7" id="KW-0472">Membrane</keyword>
<dbReference type="PANTHER" id="PTHR36115">
    <property type="entry name" value="PROLINE-RICH ANTIGEN HOMOLOG-RELATED"/>
    <property type="match status" value="1"/>
</dbReference>
<evidence type="ECO:0000256" key="2">
    <source>
        <dbReference type="ARBA" id="ARBA00022475"/>
    </source>
</evidence>
<dbReference type="InterPro" id="IPR010432">
    <property type="entry name" value="RDD"/>
</dbReference>
<evidence type="ECO:0000256" key="7">
    <source>
        <dbReference type="SAM" id="Phobius"/>
    </source>
</evidence>
<comment type="caution">
    <text evidence="9">The sequence shown here is derived from an EMBL/GenBank/DDBJ whole genome shotgun (WGS) entry which is preliminary data.</text>
</comment>
<dbReference type="GO" id="GO:0005886">
    <property type="term" value="C:plasma membrane"/>
    <property type="evidence" value="ECO:0007669"/>
    <property type="project" value="UniProtKB-SubCell"/>
</dbReference>
<evidence type="ECO:0000259" key="8">
    <source>
        <dbReference type="Pfam" id="PF06271"/>
    </source>
</evidence>
<evidence type="ECO:0000256" key="4">
    <source>
        <dbReference type="ARBA" id="ARBA00022989"/>
    </source>
</evidence>
<evidence type="ECO:0000256" key="5">
    <source>
        <dbReference type="ARBA" id="ARBA00023136"/>
    </source>
</evidence>
<evidence type="ECO:0000256" key="1">
    <source>
        <dbReference type="ARBA" id="ARBA00004651"/>
    </source>
</evidence>
<evidence type="ECO:0000256" key="6">
    <source>
        <dbReference type="SAM" id="MobiDB-lite"/>
    </source>
</evidence>
<feature type="transmembrane region" description="Helical" evidence="7">
    <location>
        <begin position="74"/>
        <end position="96"/>
    </location>
</feature>
<feature type="transmembrane region" description="Helical" evidence="7">
    <location>
        <begin position="163"/>
        <end position="188"/>
    </location>
</feature>
<evidence type="ECO:0000256" key="3">
    <source>
        <dbReference type="ARBA" id="ARBA00022692"/>
    </source>
</evidence>
<accession>A0A5C6EM75</accession>
<dbReference type="InterPro" id="IPR051791">
    <property type="entry name" value="Pra-immunoreactive"/>
</dbReference>